<feature type="region of interest" description="Disordered" evidence="1">
    <location>
        <begin position="1"/>
        <end position="46"/>
    </location>
</feature>
<evidence type="ECO:0000313" key="3">
    <source>
        <dbReference type="Proteomes" id="UP000065734"/>
    </source>
</evidence>
<organism evidence="2 3">
    <name type="scientific">Blastochloris viridis</name>
    <name type="common">Rhodopseudomonas viridis</name>
    <dbReference type="NCBI Taxonomy" id="1079"/>
    <lineage>
        <taxon>Bacteria</taxon>
        <taxon>Pseudomonadati</taxon>
        <taxon>Pseudomonadota</taxon>
        <taxon>Alphaproteobacteria</taxon>
        <taxon>Hyphomicrobiales</taxon>
        <taxon>Blastochloridaceae</taxon>
        <taxon>Blastochloris</taxon>
    </lineage>
</organism>
<protein>
    <submittedName>
        <fullName evidence="2">Uncharacterized protein</fullName>
    </submittedName>
</protein>
<dbReference type="EMBL" id="LN907867">
    <property type="protein sequence ID" value="CUU42816.1"/>
    <property type="molecule type" value="Genomic_DNA"/>
</dbReference>
<evidence type="ECO:0000256" key="1">
    <source>
        <dbReference type="SAM" id="MobiDB-lite"/>
    </source>
</evidence>
<evidence type="ECO:0000313" key="2">
    <source>
        <dbReference type="EMBL" id="CUU42816.1"/>
    </source>
</evidence>
<proteinExistence type="predicted"/>
<dbReference type="AlphaFoldDB" id="A0A0P0J8E3"/>
<dbReference type="Proteomes" id="UP000065734">
    <property type="component" value="Chromosome I"/>
</dbReference>
<keyword evidence="3" id="KW-1185">Reference proteome</keyword>
<dbReference type="KEGG" id="bvr:BVIR_2385"/>
<reference evidence="3" key="1">
    <citation type="journal article" date="2016" name="Genome Announc.">
        <title>Revised genome sequence of the purple photosynthetic bacterium Blastochloris viridis.</title>
        <authorList>
            <person name="Liu L.N."/>
            <person name="Faulkner M."/>
            <person name="Liu X."/>
            <person name="Huang F."/>
            <person name="Darby A.C."/>
            <person name="Hall N."/>
        </authorList>
    </citation>
    <scope>NUCLEOTIDE SEQUENCE [LARGE SCALE GENOMIC DNA]</scope>
    <source>
        <strain evidence="3">ATCC 19567 / DSM 133 / F</strain>
    </source>
</reference>
<accession>A0A0P0J8E3</accession>
<sequence>MVHTKLRPIGPELRRLSPGKPIRIGVSGDGGDVNHAREQVDSPTIE</sequence>
<gene>
    <name evidence="2" type="ORF">BVIRIDIS_18310</name>
</gene>
<name>A0A0P0J8E3_BLAVI</name>